<reference evidence="4 5" key="1">
    <citation type="journal article" date="2023" name="Virus Evol.">
        <title>Computational host range prediction-The good, the bad, and the ugly.</title>
        <authorList>
            <person name="Howell A.A."/>
            <person name="Versoza C.J."/>
            <person name="Pfeifer S.P."/>
        </authorList>
    </citation>
    <scope>NUCLEOTIDE SEQUENCE [LARGE SCALE GENOMIC DNA]</scope>
    <source>
        <strain evidence="4 5">1610/1b</strain>
    </source>
</reference>
<dbReference type="NCBIfam" id="NF009150">
    <property type="entry name" value="PRK12497.1-3"/>
    <property type="match status" value="1"/>
</dbReference>
<gene>
    <name evidence="4" type="ORF">RVF87_20245</name>
</gene>
<dbReference type="Gene3D" id="3.40.1350.10">
    <property type="match status" value="1"/>
</dbReference>
<dbReference type="PANTHER" id="PTHR34039">
    <property type="entry name" value="UPF0102 PROTEIN YRAN"/>
    <property type="match status" value="1"/>
</dbReference>
<feature type="region of interest" description="Disordered" evidence="3">
    <location>
        <begin position="1"/>
        <end position="27"/>
    </location>
</feature>
<dbReference type="EMBL" id="CP136137">
    <property type="protein sequence ID" value="WYY07295.1"/>
    <property type="molecule type" value="Genomic_DNA"/>
</dbReference>
<dbReference type="InterPro" id="IPR011856">
    <property type="entry name" value="tRNA_endonuc-like_dom_sf"/>
</dbReference>
<evidence type="ECO:0000256" key="3">
    <source>
        <dbReference type="SAM" id="MobiDB-lite"/>
    </source>
</evidence>
<dbReference type="CDD" id="cd20736">
    <property type="entry name" value="PoNe_Nuclease"/>
    <property type="match status" value="1"/>
</dbReference>
<dbReference type="NCBIfam" id="NF009154">
    <property type="entry name" value="PRK12497.3-3"/>
    <property type="match status" value="1"/>
</dbReference>
<dbReference type="NCBIfam" id="TIGR00252">
    <property type="entry name" value="YraN family protein"/>
    <property type="match status" value="1"/>
</dbReference>
<dbReference type="Proteomes" id="UP001479933">
    <property type="component" value="Chromosome"/>
</dbReference>
<comment type="similarity">
    <text evidence="1 2">Belongs to the UPF0102 family.</text>
</comment>
<dbReference type="PANTHER" id="PTHR34039:SF1">
    <property type="entry name" value="UPF0102 PROTEIN YRAN"/>
    <property type="match status" value="1"/>
</dbReference>
<evidence type="ECO:0000313" key="4">
    <source>
        <dbReference type="EMBL" id="WYY07295.1"/>
    </source>
</evidence>
<protein>
    <recommendedName>
        <fullName evidence="2">UPF0102 protein RVF87_20245</fullName>
    </recommendedName>
</protein>
<sequence length="148" mass="17056">MGEQIARPEPVQHEPAWPTGGRPKPDRRRLVGQIGEDLAAQYVEKLGWQILARNWRTRNGELDLIGADGSTLVIVEVKTRASRTYSDPLAAVTPEKLRRMRLLARQWLAQQERFWEVIRFDVVSIQLDVSDPEDLARATWWHHVGVEE</sequence>
<organism evidence="4 5">
    <name type="scientific">Gordonia hydrophobica</name>
    <dbReference type="NCBI Taxonomy" id="40516"/>
    <lineage>
        <taxon>Bacteria</taxon>
        <taxon>Bacillati</taxon>
        <taxon>Actinomycetota</taxon>
        <taxon>Actinomycetes</taxon>
        <taxon>Mycobacteriales</taxon>
        <taxon>Gordoniaceae</taxon>
        <taxon>Gordonia</taxon>
    </lineage>
</organism>
<accession>A0ABZ2U0U1</accession>
<dbReference type="SUPFAM" id="SSF52980">
    <property type="entry name" value="Restriction endonuclease-like"/>
    <property type="match status" value="1"/>
</dbReference>
<dbReference type="HAMAP" id="MF_00048">
    <property type="entry name" value="UPF0102"/>
    <property type="match status" value="1"/>
</dbReference>
<name>A0ABZ2U0U1_9ACTN</name>
<dbReference type="InterPro" id="IPR003509">
    <property type="entry name" value="UPF0102_YraN-like"/>
</dbReference>
<proteinExistence type="inferred from homology"/>
<evidence type="ECO:0000256" key="1">
    <source>
        <dbReference type="ARBA" id="ARBA00006738"/>
    </source>
</evidence>
<evidence type="ECO:0000256" key="2">
    <source>
        <dbReference type="HAMAP-Rule" id="MF_00048"/>
    </source>
</evidence>
<dbReference type="RefSeq" id="WP_066168468.1">
    <property type="nucleotide sequence ID" value="NZ_CP136137.1"/>
</dbReference>
<keyword evidence="5" id="KW-1185">Reference proteome</keyword>
<dbReference type="InterPro" id="IPR011335">
    <property type="entry name" value="Restrct_endonuc-II-like"/>
</dbReference>
<evidence type="ECO:0000313" key="5">
    <source>
        <dbReference type="Proteomes" id="UP001479933"/>
    </source>
</evidence>
<dbReference type="Pfam" id="PF02021">
    <property type="entry name" value="UPF0102"/>
    <property type="match status" value="1"/>
</dbReference>